<proteinExistence type="predicted"/>
<keyword evidence="1" id="KW-0472">Membrane</keyword>
<accession>A0A2G9ZM52</accession>
<comment type="caution">
    <text evidence="2">The sequence shown here is derived from an EMBL/GenBank/DDBJ whole genome shotgun (WGS) entry which is preliminary data.</text>
</comment>
<organism evidence="2 3">
    <name type="scientific">Candidatus Falkowbacteria bacterium CG23_combo_of_CG06-09_8_20_14_all_49_15</name>
    <dbReference type="NCBI Taxonomy" id="1974572"/>
    <lineage>
        <taxon>Bacteria</taxon>
        <taxon>Candidatus Falkowiibacteriota</taxon>
    </lineage>
</organism>
<dbReference type="AlphaFoldDB" id="A0A2G9ZM52"/>
<reference evidence="2 3" key="1">
    <citation type="submission" date="2017-09" db="EMBL/GenBank/DDBJ databases">
        <title>Depth-based differentiation of microbial function through sediment-hosted aquifers and enrichment of novel symbionts in the deep terrestrial subsurface.</title>
        <authorList>
            <person name="Probst A.J."/>
            <person name="Ladd B."/>
            <person name="Jarett J.K."/>
            <person name="Geller-Mcgrath D.E."/>
            <person name="Sieber C.M."/>
            <person name="Emerson J.B."/>
            <person name="Anantharaman K."/>
            <person name="Thomas B.C."/>
            <person name="Malmstrom R."/>
            <person name="Stieglmeier M."/>
            <person name="Klingl A."/>
            <person name="Woyke T."/>
            <person name="Ryan C.M."/>
            <person name="Banfield J.F."/>
        </authorList>
    </citation>
    <scope>NUCLEOTIDE SEQUENCE [LARGE SCALE GENOMIC DNA]</scope>
    <source>
        <strain evidence="2">CG23_combo_of_CG06-09_8_20_14_all_49_15</strain>
    </source>
</reference>
<evidence type="ECO:0000313" key="2">
    <source>
        <dbReference type="EMBL" id="PIP33660.1"/>
    </source>
</evidence>
<name>A0A2G9ZM52_9BACT</name>
<protein>
    <recommendedName>
        <fullName evidence="4">POTRA domain-containing protein</fullName>
    </recommendedName>
</protein>
<evidence type="ECO:0008006" key="4">
    <source>
        <dbReference type="Google" id="ProtNLM"/>
    </source>
</evidence>
<evidence type="ECO:0000313" key="3">
    <source>
        <dbReference type="Proteomes" id="UP000230729"/>
    </source>
</evidence>
<keyword evidence="1" id="KW-1133">Transmembrane helix</keyword>
<dbReference type="Proteomes" id="UP000230729">
    <property type="component" value="Unassembled WGS sequence"/>
</dbReference>
<evidence type="ECO:0000256" key="1">
    <source>
        <dbReference type="SAM" id="Phobius"/>
    </source>
</evidence>
<feature type="transmembrane region" description="Helical" evidence="1">
    <location>
        <begin position="43"/>
        <end position="62"/>
    </location>
</feature>
<dbReference type="EMBL" id="PCSD01000075">
    <property type="protein sequence ID" value="PIP33660.1"/>
    <property type="molecule type" value="Genomic_DNA"/>
</dbReference>
<keyword evidence="1" id="KW-0812">Transmembrane</keyword>
<gene>
    <name evidence="2" type="ORF">COX22_03240</name>
</gene>
<sequence length="301" mass="35305">MPQNFSWKTDYPGRKKEKYINPFFPRKKKSFLPILHWPEKNRAIIIFFIIMALLAWPAYVLLFSSFFRILDLEIIIAEEPENLPLELRLPTEKIREAARLNLSERRFLGLWRNDNIFFYNKKSVLGVLIRDFPITDVNFERVNRHFLRLIVQPKEYSFIWREDGQDHYLSPAGEILGPADGLCASSSQNFYLIENQGQLKIIDGYAPQSARLDQAVQIARFFSKQIPEVKLEKFIFNDTDGTLRALVQSGPELIFSPEAKLQSDLAAQLSKTLIFIKEKAMDKFRLYKYIDARWGDRIYGE</sequence>